<gene>
    <name evidence="2" type="ORF">NBH00_12735</name>
</gene>
<keyword evidence="3" id="KW-1185">Reference proteome</keyword>
<proteinExistence type="predicted"/>
<evidence type="ECO:0000313" key="3">
    <source>
        <dbReference type="Proteomes" id="UP001056035"/>
    </source>
</evidence>
<name>A0ABY5DMU5_9ACTN</name>
<organism evidence="2 3">
    <name type="scientific">Paraconexibacter antarcticus</name>
    <dbReference type="NCBI Taxonomy" id="2949664"/>
    <lineage>
        <taxon>Bacteria</taxon>
        <taxon>Bacillati</taxon>
        <taxon>Actinomycetota</taxon>
        <taxon>Thermoleophilia</taxon>
        <taxon>Solirubrobacterales</taxon>
        <taxon>Paraconexibacteraceae</taxon>
        <taxon>Paraconexibacter</taxon>
    </lineage>
</organism>
<evidence type="ECO:0000313" key="2">
    <source>
        <dbReference type="EMBL" id="UTI62234.1"/>
    </source>
</evidence>
<dbReference type="Proteomes" id="UP001056035">
    <property type="component" value="Chromosome"/>
</dbReference>
<dbReference type="EMBL" id="CP098502">
    <property type="protein sequence ID" value="UTI62234.1"/>
    <property type="molecule type" value="Genomic_DNA"/>
</dbReference>
<feature type="region of interest" description="Disordered" evidence="1">
    <location>
        <begin position="134"/>
        <end position="170"/>
    </location>
</feature>
<reference evidence="2 3" key="1">
    <citation type="submission" date="2022-06" db="EMBL/GenBank/DDBJ databases">
        <title>Paraconexibacter antarcticus.</title>
        <authorList>
            <person name="Kim C.S."/>
        </authorList>
    </citation>
    <scope>NUCLEOTIDE SEQUENCE [LARGE SCALE GENOMIC DNA]</scope>
    <source>
        <strain evidence="2 3">02-257</strain>
    </source>
</reference>
<protein>
    <submittedName>
        <fullName evidence="2">Uncharacterized protein</fullName>
    </submittedName>
</protein>
<evidence type="ECO:0000256" key="1">
    <source>
        <dbReference type="SAM" id="MobiDB-lite"/>
    </source>
</evidence>
<accession>A0ABY5DMU5</accession>
<dbReference type="RefSeq" id="WP_254568972.1">
    <property type="nucleotide sequence ID" value="NZ_CP098502.1"/>
</dbReference>
<sequence length="170" mass="18524">MSVLDRIRWRLPGPRAHRLGDPLEPAPCEDCATDTMPCTNRPWCRHDGAWERYMVSHTVWAQAGAPAGYLCVGCLEMRLGRFLTAADFIDVAINEATPWDTPRLASRRADLAGERKSPEWARATARVALSPFGRGVSGGRVRPDSGPVGVSTHAVDISPPDALEGRSQHG</sequence>